<dbReference type="Proteomes" id="UP000823775">
    <property type="component" value="Unassembled WGS sequence"/>
</dbReference>
<proteinExistence type="predicted"/>
<reference evidence="1 2" key="1">
    <citation type="journal article" date="2021" name="BMC Genomics">
        <title>Datura genome reveals duplications of psychoactive alkaloid biosynthetic genes and high mutation rate following tissue culture.</title>
        <authorList>
            <person name="Rajewski A."/>
            <person name="Carter-House D."/>
            <person name="Stajich J."/>
            <person name="Litt A."/>
        </authorList>
    </citation>
    <scope>NUCLEOTIDE SEQUENCE [LARGE SCALE GENOMIC DNA]</scope>
    <source>
        <strain evidence="1">AR-01</strain>
    </source>
</reference>
<name>A0ABS8V6J5_DATST</name>
<comment type="caution">
    <text evidence="1">The sequence shown here is derived from an EMBL/GenBank/DDBJ whole genome shotgun (WGS) entry which is preliminary data.</text>
</comment>
<organism evidence="1 2">
    <name type="scientific">Datura stramonium</name>
    <name type="common">Jimsonweed</name>
    <name type="synonym">Common thornapple</name>
    <dbReference type="NCBI Taxonomy" id="4076"/>
    <lineage>
        <taxon>Eukaryota</taxon>
        <taxon>Viridiplantae</taxon>
        <taxon>Streptophyta</taxon>
        <taxon>Embryophyta</taxon>
        <taxon>Tracheophyta</taxon>
        <taxon>Spermatophyta</taxon>
        <taxon>Magnoliopsida</taxon>
        <taxon>eudicotyledons</taxon>
        <taxon>Gunneridae</taxon>
        <taxon>Pentapetalae</taxon>
        <taxon>asterids</taxon>
        <taxon>lamiids</taxon>
        <taxon>Solanales</taxon>
        <taxon>Solanaceae</taxon>
        <taxon>Solanoideae</taxon>
        <taxon>Datureae</taxon>
        <taxon>Datura</taxon>
    </lineage>
</organism>
<sequence>YWRWYNLYNDTSRRSLSWFELLKLDISVVPHTGLVASTLTIGFRKCTSSGSQITDIQYGSYHDGTTRTVSCMLTTHFCIFSKVQLGVSGTVRIRMVRLVLRPAFSALFHLFLHNPTPRPDFPKNK</sequence>
<accession>A0ABS8V6J5</accession>
<gene>
    <name evidence="1" type="ORF">HAX54_029813</name>
</gene>
<keyword evidence="2" id="KW-1185">Reference proteome</keyword>
<dbReference type="EMBL" id="JACEIK010003707">
    <property type="protein sequence ID" value="MCD9642800.1"/>
    <property type="molecule type" value="Genomic_DNA"/>
</dbReference>
<feature type="non-terminal residue" evidence="1">
    <location>
        <position position="1"/>
    </location>
</feature>
<evidence type="ECO:0000313" key="1">
    <source>
        <dbReference type="EMBL" id="MCD9642800.1"/>
    </source>
</evidence>
<protein>
    <submittedName>
        <fullName evidence="1">Uncharacterized protein</fullName>
    </submittedName>
</protein>
<feature type="non-terminal residue" evidence="1">
    <location>
        <position position="125"/>
    </location>
</feature>
<evidence type="ECO:0000313" key="2">
    <source>
        <dbReference type="Proteomes" id="UP000823775"/>
    </source>
</evidence>